<comment type="function">
    <text evidence="1">Catalyzes the dismutation of two molecules of 6,7-dimethyl-8-ribityllumazine, resulting in the formation of riboflavin and 5-amino-6-(D-ribitylamino)uracil.</text>
</comment>
<dbReference type="NCBIfam" id="NF006767">
    <property type="entry name" value="PRK09289.1"/>
    <property type="match status" value="1"/>
</dbReference>
<dbReference type="UniPathway" id="UPA00275">
    <property type="reaction ID" value="UER00404"/>
</dbReference>
<comment type="pathway">
    <text evidence="2">Cofactor biosynthesis; riboflavin biosynthesis; riboflavin from 2-hydroxy-3-oxobutyl phosphate and 5-amino-6-(D-ribitylamino)uracil: step 2/2.</text>
</comment>
<dbReference type="Proteomes" id="UP000007799">
    <property type="component" value="Unassembled WGS sequence"/>
</dbReference>
<keyword evidence="15" id="KW-1185">Reference proteome</keyword>
<evidence type="ECO:0000256" key="1">
    <source>
        <dbReference type="ARBA" id="ARBA00002803"/>
    </source>
</evidence>
<dbReference type="Gene3D" id="3.40.50.960">
    <property type="entry name" value="Lumazine/riboflavin synthase"/>
    <property type="match status" value="1"/>
</dbReference>
<dbReference type="InterPro" id="IPR036467">
    <property type="entry name" value="LS/RS_sf"/>
</dbReference>
<dbReference type="CDD" id="cd09209">
    <property type="entry name" value="Lumazine_synthase-I"/>
    <property type="match status" value="1"/>
</dbReference>
<evidence type="ECO:0000256" key="5">
    <source>
        <dbReference type="ARBA" id="ARBA00012664"/>
    </source>
</evidence>
<evidence type="ECO:0000256" key="10">
    <source>
        <dbReference type="ARBA" id="ARBA00022737"/>
    </source>
</evidence>
<feature type="compositionally biased region" description="Polar residues" evidence="12">
    <location>
        <begin position="237"/>
        <end position="247"/>
    </location>
</feature>
<comment type="catalytic activity">
    <reaction evidence="11">
        <text>(2S)-2-hydroxy-3-oxobutyl phosphate + 5-amino-6-(D-ribitylamino)uracil = 6,7-dimethyl-8-(1-D-ribityl)lumazine + phosphate + 2 H2O + H(+)</text>
        <dbReference type="Rhea" id="RHEA:26152"/>
        <dbReference type="ChEBI" id="CHEBI:15377"/>
        <dbReference type="ChEBI" id="CHEBI:15378"/>
        <dbReference type="ChEBI" id="CHEBI:15934"/>
        <dbReference type="ChEBI" id="CHEBI:43474"/>
        <dbReference type="ChEBI" id="CHEBI:58201"/>
        <dbReference type="ChEBI" id="CHEBI:58830"/>
        <dbReference type="EC" id="2.5.1.78"/>
    </reaction>
</comment>
<dbReference type="NCBIfam" id="TIGR00187">
    <property type="entry name" value="ribE"/>
    <property type="match status" value="1"/>
</dbReference>
<dbReference type="InterPro" id="IPR023366">
    <property type="entry name" value="ATP_synth_asu-like_sf"/>
</dbReference>
<dbReference type="GO" id="GO:0000906">
    <property type="term" value="F:6,7-dimethyl-8-ribityllumazine synthase activity"/>
    <property type="evidence" value="ECO:0007669"/>
    <property type="project" value="UniProtKB-EC"/>
</dbReference>
<evidence type="ECO:0000256" key="12">
    <source>
        <dbReference type="SAM" id="MobiDB-lite"/>
    </source>
</evidence>
<evidence type="ECO:0000256" key="4">
    <source>
        <dbReference type="ARBA" id="ARBA00007424"/>
    </source>
</evidence>
<dbReference type="Gene3D" id="2.40.30.20">
    <property type="match status" value="2"/>
</dbReference>
<protein>
    <recommendedName>
        <fullName evidence="7">Riboflavin synthase</fullName>
        <ecNumber evidence="5">2.5.1.78</ecNumber>
        <ecNumber evidence="6">2.5.1.9</ecNumber>
    </recommendedName>
</protein>
<dbReference type="CDD" id="cd00402">
    <property type="entry name" value="Riboflavin_synthase_like"/>
    <property type="match status" value="1"/>
</dbReference>
<dbReference type="PANTHER" id="PTHR21098">
    <property type="entry name" value="RIBOFLAVIN SYNTHASE ALPHA CHAIN"/>
    <property type="match status" value="1"/>
</dbReference>
<feature type="region of interest" description="Disordered" evidence="12">
    <location>
        <begin position="367"/>
        <end position="391"/>
    </location>
</feature>
<dbReference type="AlphaFoldDB" id="F2UIA8"/>
<feature type="region of interest" description="Disordered" evidence="12">
    <location>
        <begin position="220"/>
        <end position="273"/>
    </location>
</feature>
<dbReference type="EC" id="2.5.1.78" evidence="5"/>
<dbReference type="PROSITE" id="PS51177">
    <property type="entry name" value="LUMAZINE_BIND"/>
    <property type="match status" value="2"/>
</dbReference>
<dbReference type="OMA" id="HMEVIAN"/>
<comment type="similarity">
    <text evidence="4">Belongs to the DMRL synthase family.</text>
</comment>
<accession>F2UIA8</accession>
<sequence>MFTGIVEEIGTVVSLQTDQEVTLWDGRKGKATVLVVQCSEQVLGGAYIGCSIAVNGVCLTVVAFETDAANTEAANTFTVHLAPETLRKTNLGLLRTGDGVNLERALAEGGRNSGHNVQGHVDGTGVVFSRENDGEALKMVIRAPPPLMKYIVPKGFIAVDGTSLTVVDVDREQSTFSFMLIPHTQSAVVLPRRLVGHQVNLEVDVTAKYVEAQLQQQQQQQQQQKTTLGDDAAPHASDQNTPATAGQGSTGHSGDGNNGRSSSSSSANAPTVTADAEMAAISSQTERGRTVHGAGLRVPLGVDTSTCRVAIVKTCWHDELIGVMRDKCVQRLLDRGVQQSNITEVAVPGSFELPFAVASLLSRKQQTGSSNIGADDGGEDDGANDGAADGAADDDGSAFDVVICMGILLKGGTIHMEVIANAVTPAIMDLQLRTGVPIVFGVLTTLSIEQASERAHSALPESWADSAISMAAHNFSRNV</sequence>
<dbReference type="InParanoid" id="F2UIA8"/>
<dbReference type="GO" id="GO:0009349">
    <property type="term" value="C:riboflavin synthase complex"/>
    <property type="evidence" value="ECO:0007669"/>
    <property type="project" value="InterPro"/>
</dbReference>
<dbReference type="InterPro" id="IPR034964">
    <property type="entry name" value="LS"/>
</dbReference>
<evidence type="ECO:0000256" key="2">
    <source>
        <dbReference type="ARBA" id="ARBA00004887"/>
    </source>
</evidence>
<dbReference type="Pfam" id="PF00677">
    <property type="entry name" value="Lum_binding"/>
    <property type="match status" value="2"/>
</dbReference>
<dbReference type="GO" id="GO:0004746">
    <property type="term" value="F:riboflavin synthase activity"/>
    <property type="evidence" value="ECO:0007669"/>
    <property type="project" value="UniProtKB-EC"/>
</dbReference>
<dbReference type="InterPro" id="IPR017938">
    <property type="entry name" value="Riboflavin_synthase-like_b-brl"/>
</dbReference>
<keyword evidence="9" id="KW-0808">Transferase</keyword>
<evidence type="ECO:0000259" key="13">
    <source>
        <dbReference type="PROSITE" id="PS51177"/>
    </source>
</evidence>
<dbReference type="InterPro" id="IPR026017">
    <property type="entry name" value="Lumazine-bd_dom"/>
</dbReference>
<dbReference type="EMBL" id="GL832975">
    <property type="protein sequence ID" value="EGD76857.1"/>
    <property type="molecule type" value="Genomic_DNA"/>
</dbReference>
<dbReference type="SUPFAM" id="SSF63380">
    <property type="entry name" value="Riboflavin synthase domain-like"/>
    <property type="match status" value="2"/>
</dbReference>
<reference evidence="14" key="1">
    <citation type="submission" date="2009-08" db="EMBL/GenBank/DDBJ databases">
        <title>Annotation of Salpingoeca rosetta.</title>
        <authorList>
            <consortium name="The Broad Institute Genome Sequencing Platform"/>
            <person name="Russ C."/>
            <person name="Cuomo C."/>
            <person name="Burger G."/>
            <person name="Gray M.W."/>
            <person name="Holland P.W.H."/>
            <person name="King N."/>
            <person name="Lang F.B.F."/>
            <person name="Roger A.J."/>
            <person name="Ruiz-Trillo I."/>
            <person name="Young S.K."/>
            <person name="Zeng Q."/>
            <person name="Gargeya S."/>
            <person name="Alvarado L."/>
            <person name="Berlin A."/>
            <person name="Chapman S.B."/>
            <person name="Chen Z."/>
            <person name="Freedman E."/>
            <person name="Gellesch M."/>
            <person name="Goldberg J."/>
            <person name="Griggs A."/>
            <person name="Gujja S."/>
            <person name="Heilman E."/>
            <person name="Heiman D."/>
            <person name="Howarth C."/>
            <person name="Mehta T."/>
            <person name="Neiman D."/>
            <person name="Pearson M."/>
            <person name="Roberts A."/>
            <person name="Saif S."/>
            <person name="Shea T."/>
            <person name="Shenoy N."/>
            <person name="Sisk P."/>
            <person name="Stolte C."/>
            <person name="Sykes S."/>
            <person name="White J."/>
            <person name="Yandava C."/>
            <person name="Haas B."/>
            <person name="Nusbaum C."/>
            <person name="Birren B."/>
        </authorList>
    </citation>
    <scope>NUCLEOTIDE SEQUENCE [LARGE SCALE GENOMIC DNA]</scope>
    <source>
        <strain evidence="14">ATCC 50818</strain>
    </source>
</reference>
<evidence type="ECO:0000256" key="9">
    <source>
        <dbReference type="ARBA" id="ARBA00022679"/>
    </source>
</evidence>
<keyword evidence="10" id="KW-0677">Repeat</keyword>
<dbReference type="STRING" id="946362.F2UIA8"/>
<organism evidence="15">
    <name type="scientific">Salpingoeca rosetta (strain ATCC 50818 / BSB-021)</name>
    <dbReference type="NCBI Taxonomy" id="946362"/>
    <lineage>
        <taxon>Eukaryota</taxon>
        <taxon>Choanoflagellata</taxon>
        <taxon>Craspedida</taxon>
        <taxon>Salpingoecidae</taxon>
        <taxon>Salpingoeca</taxon>
    </lineage>
</organism>
<evidence type="ECO:0000256" key="11">
    <source>
        <dbReference type="ARBA" id="ARBA00048785"/>
    </source>
</evidence>
<dbReference type="PANTHER" id="PTHR21098:SF0">
    <property type="entry name" value="RIBOFLAVIN SYNTHASE"/>
    <property type="match status" value="1"/>
</dbReference>
<dbReference type="HAMAP" id="MF_00178">
    <property type="entry name" value="Lumazine_synth"/>
    <property type="match status" value="1"/>
</dbReference>
<evidence type="ECO:0000313" key="14">
    <source>
        <dbReference type="EMBL" id="EGD76857.1"/>
    </source>
</evidence>
<evidence type="ECO:0000256" key="6">
    <source>
        <dbReference type="ARBA" id="ARBA00012827"/>
    </source>
</evidence>
<dbReference type="FunFam" id="2.40.30.20:FF:000003">
    <property type="entry name" value="Riboflavin synthase, alpha subunit"/>
    <property type="match status" value="1"/>
</dbReference>
<dbReference type="KEGG" id="sre:PTSG_08205"/>
<dbReference type="NCBIfam" id="TIGR00114">
    <property type="entry name" value="lumazine-synth"/>
    <property type="match status" value="1"/>
</dbReference>
<dbReference type="RefSeq" id="XP_004991229.1">
    <property type="nucleotide sequence ID" value="XM_004991172.1"/>
</dbReference>
<feature type="compositionally biased region" description="Gly residues" evidence="12">
    <location>
        <begin position="248"/>
        <end position="257"/>
    </location>
</feature>
<dbReference type="eggNOG" id="KOG3310">
    <property type="taxonomic scope" value="Eukaryota"/>
</dbReference>
<feature type="domain" description="Lumazine-binding" evidence="13">
    <location>
        <begin position="116"/>
        <end position="214"/>
    </location>
</feature>
<gene>
    <name evidence="14" type="ORF">PTSG_08205</name>
</gene>
<dbReference type="SUPFAM" id="SSF52121">
    <property type="entry name" value="Lumazine synthase"/>
    <property type="match status" value="1"/>
</dbReference>
<dbReference type="eggNOG" id="KOG3243">
    <property type="taxonomic scope" value="Eukaryota"/>
</dbReference>
<dbReference type="InterPro" id="IPR002180">
    <property type="entry name" value="LS/RS"/>
</dbReference>
<evidence type="ECO:0000313" key="15">
    <source>
        <dbReference type="Proteomes" id="UP000007799"/>
    </source>
</evidence>
<proteinExistence type="inferred from homology"/>
<feature type="domain" description="Lumazine-binding" evidence="13">
    <location>
        <begin position="1"/>
        <end position="115"/>
    </location>
</feature>
<dbReference type="FunFam" id="2.40.30.20:FF:000004">
    <property type="entry name" value="Riboflavin synthase, alpha subunit"/>
    <property type="match status" value="1"/>
</dbReference>
<keyword evidence="8" id="KW-0686">Riboflavin biosynthesis</keyword>
<dbReference type="Pfam" id="PF00885">
    <property type="entry name" value="DMRL_synthase"/>
    <property type="match status" value="2"/>
</dbReference>
<dbReference type="OrthoDB" id="10258924at2759"/>
<evidence type="ECO:0000256" key="3">
    <source>
        <dbReference type="ARBA" id="ARBA00004917"/>
    </source>
</evidence>
<name>F2UIA8_SALR5</name>
<comment type="pathway">
    <text evidence="3">Cofactor biosynthesis; riboflavin biosynthesis; riboflavin from 2-hydroxy-3-oxobutyl phosphate and 5-amino-6-(D-ribitylamino)uracil: step 1/2.</text>
</comment>
<evidence type="ECO:0000256" key="8">
    <source>
        <dbReference type="ARBA" id="ARBA00022619"/>
    </source>
</evidence>
<dbReference type="GO" id="GO:0009231">
    <property type="term" value="P:riboflavin biosynthetic process"/>
    <property type="evidence" value="ECO:0007669"/>
    <property type="project" value="UniProtKB-UniPathway"/>
</dbReference>
<dbReference type="EC" id="2.5.1.9" evidence="6"/>
<dbReference type="GeneID" id="16071790"/>
<dbReference type="InterPro" id="IPR001783">
    <property type="entry name" value="Lumazine-bd"/>
</dbReference>
<evidence type="ECO:0000256" key="7">
    <source>
        <dbReference type="ARBA" id="ARBA00013950"/>
    </source>
</evidence>